<organism evidence="2 3">
    <name type="scientific">Halomicrobium mukohataei</name>
    <dbReference type="NCBI Taxonomy" id="57705"/>
    <lineage>
        <taxon>Archaea</taxon>
        <taxon>Methanobacteriati</taxon>
        <taxon>Methanobacteriota</taxon>
        <taxon>Stenosarchaea group</taxon>
        <taxon>Halobacteria</taxon>
        <taxon>Halobacteriales</taxon>
        <taxon>Haloarculaceae</taxon>
        <taxon>Halomicrobium</taxon>
    </lineage>
</organism>
<proteinExistence type="predicted"/>
<name>A0A4D6KG32_9EURY</name>
<reference evidence="2 3" key="1">
    <citation type="submission" date="2019-04" db="EMBL/GenBank/DDBJ databases">
        <title>Complete genome sequence of Arthrobacter sp. ZXY-2 associated with effective atrazine degradation and salt adaptation.</title>
        <authorList>
            <person name="Zhao X."/>
        </authorList>
    </citation>
    <scope>NUCLEOTIDE SEQUENCE [LARGE SCALE GENOMIC DNA]</scope>
    <source>
        <strain evidence="3">ZP60</strain>
        <plasmid evidence="2 3">unnamed1</plasmid>
    </source>
</reference>
<dbReference type="Proteomes" id="UP000297053">
    <property type="component" value="Plasmid unnamed1"/>
</dbReference>
<evidence type="ECO:0000313" key="3">
    <source>
        <dbReference type="Proteomes" id="UP000297053"/>
    </source>
</evidence>
<dbReference type="KEGG" id="halz:E5139_16040"/>
<dbReference type="EMBL" id="CP039376">
    <property type="protein sequence ID" value="QCD67170.1"/>
    <property type="molecule type" value="Genomic_DNA"/>
</dbReference>
<accession>A0A4D6KG32</accession>
<reference evidence="2 3" key="2">
    <citation type="submission" date="2019-04" db="EMBL/GenBank/DDBJ databases">
        <authorList>
            <person name="Yang S."/>
            <person name="Wei W."/>
        </authorList>
    </citation>
    <scope>NUCLEOTIDE SEQUENCE [LARGE SCALE GENOMIC DNA]</scope>
    <source>
        <strain evidence="3">ZP60</strain>
        <plasmid evidence="2 3">unnamed1</plasmid>
    </source>
</reference>
<feature type="region of interest" description="Disordered" evidence="1">
    <location>
        <begin position="27"/>
        <end position="55"/>
    </location>
</feature>
<dbReference type="GeneID" id="40920822"/>
<sequence>MNLPQTNVVPTLTVHVHAHGLLRRRHRRVSADAVASRTLGDGSADEGPEDTTHGVTLRNESDRTWTARLLVDGDAGPLFDGVYTVAPGGRVRLTLAERGTNSVSFDVLETGGTATEAVPSSSFDCNESSTRATIDAEANCP</sequence>
<geneLocation type="plasmid" evidence="2">
    <name>unnamed1</name>
</geneLocation>
<evidence type="ECO:0000313" key="2">
    <source>
        <dbReference type="EMBL" id="QCD67170.1"/>
    </source>
</evidence>
<protein>
    <submittedName>
        <fullName evidence="2">Uncharacterized protein</fullName>
    </submittedName>
</protein>
<evidence type="ECO:0000256" key="1">
    <source>
        <dbReference type="SAM" id="MobiDB-lite"/>
    </source>
</evidence>
<keyword evidence="2" id="KW-0614">Plasmid</keyword>
<gene>
    <name evidence="2" type="ORF">E5139_16040</name>
</gene>
<dbReference type="AlphaFoldDB" id="A0A4D6KG32"/>
<dbReference type="RefSeq" id="WP_049940907.1">
    <property type="nucleotide sequence ID" value="NZ_CP039376.1"/>
</dbReference>